<comment type="caution">
    <text evidence="1">The sequence shown here is derived from an EMBL/GenBank/DDBJ whole genome shotgun (WGS) entry which is preliminary data.</text>
</comment>
<dbReference type="Proteomes" id="UP000094828">
    <property type="component" value="Unassembled WGS sequence"/>
</dbReference>
<accession>A0A1C3EDF0</accession>
<proteinExistence type="predicted"/>
<dbReference type="EMBL" id="LYDR01000090">
    <property type="protein sequence ID" value="ODA31277.1"/>
    <property type="molecule type" value="Genomic_DNA"/>
</dbReference>
<gene>
    <name evidence="1" type="ORF">A6X21_22675</name>
</gene>
<protein>
    <submittedName>
        <fullName evidence="1">Uncharacterized protein</fullName>
    </submittedName>
</protein>
<dbReference type="AlphaFoldDB" id="A0A1C3EDF0"/>
<sequence length="131" mass="14539">MKEFIRREAMASRRLGISSDTPFIDLSGIVSMGMSSDDSLTQNIIASFASSTAEHKCCLFMLSWFKAIEHQDAATRINNELAPYAPLLLFFREGGSFTKEHGVFIDIDDTSGFDANEVLCSDLKSPFSEEL</sequence>
<evidence type="ECO:0000313" key="1">
    <source>
        <dbReference type="EMBL" id="ODA31277.1"/>
    </source>
</evidence>
<keyword evidence="2" id="KW-1185">Reference proteome</keyword>
<name>A0A1C3EDF0_9PLAN</name>
<evidence type="ECO:0000313" key="2">
    <source>
        <dbReference type="Proteomes" id="UP000094828"/>
    </source>
</evidence>
<reference evidence="1 2" key="1">
    <citation type="submission" date="2016-05" db="EMBL/GenBank/DDBJ databases">
        <title>Genomic and physiological characterization of Planctopirus sp. isolated from fresh water lake.</title>
        <authorList>
            <person name="Subhash Y."/>
            <person name="Ramana C."/>
        </authorList>
    </citation>
    <scope>NUCLEOTIDE SEQUENCE [LARGE SCALE GENOMIC DNA]</scope>
    <source>
        <strain evidence="1 2">JC280</strain>
    </source>
</reference>
<organism evidence="1 2">
    <name type="scientific">Planctopirus hydrillae</name>
    <dbReference type="NCBI Taxonomy" id="1841610"/>
    <lineage>
        <taxon>Bacteria</taxon>
        <taxon>Pseudomonadati</taxon>
        <taxon>Planctomycetota</taxon>
        <taxon>Planctomycetia</taxon>
        <taxon>Planctomycetales</taxon>
        <taxon>Planctomycetaceae</taxon>
        <taxon>Planctopirus</taxon>
    </lineage>
</organism>